<protein>
    <submittedName>
        <fullName evidence="2">Uncharacterized protein</fullName>
    </submittedName>
</protein>
<reference evidence="2 3" key="1">
    <citation type="submission" date="2023-02" db="EMBL/GenBank/DDBJ databases">
        <title>LHISI_Scaffold_Assembly.</title>
        <authorList>
            <person name="Stuart O.P."/>
            <person name="Cleave R."/>
            <person name="Magrath M.J.L."/>
            <person name="Mikheyev A.S."/>
        </authorList>
    </citation>
    <scope>NUCLEOTIDE SEQUENCE [LARGE SCALE GENOMIC DNA]</scope>
    <source>
        <strain evidence="2">Daus_M_001</strain>
        <tissue evidence="2">Leg muscle</tissue>
    </source>
</reference>
<organism evidence="2 3">
    <name type="scientific">Dryococelus australis</name>
    <dbReference type="NCBI Taxonomy" id="614101"/>
    <lineage>
        <taxon>Eukaryota</taxon>
        <taxon>Metazoa</taxon>
        <taxon>Ecdysozoa</taxon>
        <taxon>Arthropoda</taxon>
        <taxon>Hexapoda</taxon>
        <taxon>Insecta</taxon>
        <taxon>Pterygota</taxon>
        <taxon>Neoptera</taxon>
        <taxon>Polyneoptera</taxon>
        <taxon>Phasmatodea</taxon>
        <taxon>Verophasmatodea</taxon>
        <taxon>Anareolatae</taxon>
        <taxon>Phasmatidae</taxon>
        <taxon>Eurycanthinae</taxon>
        <taxon>Dryococelus</taxon>
    </lineage>
</organism>
<dbReference type="EMBL" id="JARBHB010000013">
    <property type="protein sequence ID" value="KAJ8870175.1"/>
    <property type="molecule type" value="Genomic_DNA"/>
</dbReference>
<feature type="region of interest" description="Disordered" evidence="1">
    <location>
        <begin position="146"/>
        <end position="166"/>
    </location>
</feature>
<gene>
    <name evidence="2" type="ORF">PR048_029189</name>
</gene>
<keyword evidence="3" id="KW-1185">Reference proteome</keyword>
<name>A0ABQ9GCN7_9NEOP</name>
<accession>A0ABQ9GCN7</accession>
<evidence type="ECO:0000256" key="1">
    <source>
        <dbReference type="SAM" id="MobiDB-lite"/>
    </source>
</evidence>
<proteinExistence type="predicted"/>
<comment type="caution">
    <text evidence="2">The sequence shown here is derived from an EMBL/GenBank/DDBJ whole genome shotgun (WGS) entry which is preliminary data.</text>
</comment>
<evidence type="ECO:0000313" key="2">
    <source>
        <dbReference type="EMBL" id="KAJ8870175.1"/>
    </source>
</evidence>
<sequence>MIFLEKEENHVRTGKAICLSHIQLDAREFRCGTIMNCSIVYQGLVDPESGKTARRPSDDQPEQLILRNFGHVHVTRNGRIEMMERSGRGKALAKDTVHHVSYAHALYGIVPAGNRARGCLDGRDAAESRNPAYARGEARKTIRRQCAGAENEQTPEHTTAHHGVLGPWEQSFWGRSKRCNMGGGVGGNEMKLPHVCTPSGATTTRSLEFKSYVTKLKQSGNSAISPVRVRGGYERESASARQLCMDALGMLQNIPDRRDCLNFLYTAIQYTLNLRSPPTKAKRVHSPVGSPDFRKWESCRTMSLVSGFFGDIPFPQPLHSGAAPYSLQSPSLALRTSLLRVAQISSLTTIQKNRSEDAEFFVPDKNLNLRNLLVKFCMIMCDCFPAKVWRGQQRDCVEQDANHYLYYTHVPFVRPSVANVLPATTIQEAYKGSAYRLTYDLTNTHTLPGIRTHNLPHPRPAVHEPTALREVRSGTTSGLQVLPTTPDRNRSRQTVWCLCTASAGENSLWVDNLQLHSPATCRNAFLLPNQPIGNISQQAVASQSDKTSPS</sequence>
<dbReference type="Proteomes" id="UP001159363">
    <property type="component" value="Chromosome 12"/>
</dbReference>
<evidence type="ECO:0000313" key="3">
    <source>
        <dbReference type="Proteomes" id="UP001159363"/>
    </source>
</evidence>